<sequence length="43" mass="4634">MNWTPTDSGQLLILAMVIFGGYALARGAVIKAKRKREEGGPCN</sequence>
<evidence type="ECO:0000313" key="2">
    <source>
        <dbReference type="EMBL" id="MDD2108980.1"/>
    </source>
</evidence>
<dbReference type="Proteomes" id="UP001150678">
    <property type="component" value="Unassembled WGS sequence"/>
</dbReference>
<keyword evidence="1" id="KW-0812">Transmembrane</keyword>
<keyword evidence="1" id="KW-0472">Membrane</keyword>
<dbReference type="EMBL" id="JANIAN010000037">
    <property type="protein sequence ID" value="MDD2108980.1"/>
    <property type="molecule type" value="Genomic_DNA"/>
</dbReference>
<feature type="transmembrane region" description="Helical" evidence="1">
    <location>
        <begin position="12"/>
        <end position="29"/>
    </location>
</feature>
<proteinExistence type="predicted"/>
<reference evidence="2" key="1">
    <citation type="submission" date="2022-07" db="EMBL/GenBank/DDBJ databases">
        <title>Multi-strain Analysis of Pseudomonas putida Reveals Metabolic and Genetic Diversity.</title>
        <authorList>
            <person name="Monk J.M."/>
        </authorList>
    </citation>
    <scope>NUCLEOTIDE SEQUENCE</scope>
    <source>
        <strain evidence="2">17514</strain>
    </source>
</reference>
<dbReference type="RefSeq" id="WP_274079593.1">
    <property type="nucleotide sequence ID" value="NZ_JANIAN010000037.1"/>
</dbReference>
<evidence type="ECO:0000256" key="1">
    <source>
        <dbReference type="SAM" id="Phobius"/>
    </source>
</evidence>
<evidence type="ECO:0000313" key="3">
    <source>
        <dbReference type="Proteomes" id="UP001150678"/>
    </source>
</evidence>
<name>A0A9X4HTY6_9PSED</name>
<organism evidence="2 3">
    <name type="scientific">Pseudomonas asiatica</name>
    <dbReference type="NCBI Taxonomy" id="2219225"/>
    <lineage>
        <taxon>Bacteria</taxon>
        <taxon>Pseudomonadati</taxon>
        <taxon>Pseudomonadota</taxon>
        <taxon>Gammaproteobacteria</taxon>
        <taxon>Pseudomonadales</taxon>
        <taxon>Pseudomonadaceae</taxon>
        <taxon>Pseudomonas</taxon>
    </lineage>
</organism>
<keyword evidence="1" id="KW-1133">Transmembrane helix</keyword>
<gene>
    <name evidence="2" type="ORF">NP533_22610</name>
</gene>
<dbReference type="AlphaFoldDB" id="A0A9X4HTY6"/>
<accession>A0A9X4HTY6</accession>
<comment type="caution">
    <text evidence="2">The sequence shown here is derived from an EMBL/GenBank/DDBJ whole genome shotgun (WGS) entry which is preliminary data.</text>
</comment>
<protein>
    <submittedName>
        <fullName evidence="2">Uncharacterized protein</fullName>
    </submittedName>
</protein>